<protein>
    <submittedName>
        <fullName evidence="1">Uncharacterized protein</fullName>
    </submittedName>
</protein>
<evidence type="ECO:0000313" key="2">
    <source>
        <dbReference type="Proteomes" id="UP000216133"/>
    </source>
</evidence>
<dbReference type="RefSeq" id="WP_095327793.1">
    <property type="nucleotide sequence ID" value="NZ_NPBS01000013.1"/>
</dbReference>
<reference evidence="1 2" key="1">
    <citation type="submission" date="2017-07" db="EMBL/GenBank/DDBJ databases">
        <title>Isolation and whole genome analysis of endospore-forming bacteria from heroin.</title>
        <authorList>
            <person name="Kalinowski J."/>
            <person name="Ahrens B."/>
            <person name="Al-Dilaimi A."/>
            <person name="Winkler A."/>
            <person name="Wibberg D."/>
            <person name="Schleenbecker U."/>
            <person name="Ruckert C."/>
            <person name="Wolfel R."/>
            <person name="Grass G."/>
        </authorList>
    </citation>
    <scope>NUCLEOTIDE SEQUENCE [LARGE SCALE GENOMIC DNA]</scope>
    <source>
        <strain evidence="1 2">7523-2</strain>
    </source>
</reference>
<dbReference type="EMBL" id="NPBS01000013">
    <property type="protein sequence ID" value="PAF27455.1"/>
    <property type="molecule type" value="Genomic_DNA"/>
</dbReference>
<organism evidence="1 2">
    <name type="scientific">Shouchella clausii</name>
    <name type="common">Alkalihalobacillus clausii</name>
    <dbReference type="NCBI Taxonomy" id="79880"/>
    <lineage>
        <taxon>Bacteria</taxon>
        <taxon>Bacillati</taxon>
        <taxon>Bacillota</taxon>
        <taxon>Bacilli</taxon>
        <taxon>Bacillales</taxon>
        <taxon>Bacillaceae</taxon>
        <taxon>Shouchella</taxon>
    </lineage>
</organism>
<dbReference type="AlphaFoldDB" id="A0A268S4L2"/>
<evidence type="ECO:0000313" key="1">
    <source>
        <dbReference type="EMBL" id="PAF27455.1"/>
    </source>
</evidence>
<proteinExistence type="predicted"/>
<sequence length="68" mass="7368">MTVVTNPKPKETITVKQANTLLRAAKMRLFANRSEGQFIYCVVDKNGVVASASSRLEKAVAIAAEKAM</sequence>
<comment type="caution">
    <text evidence="1">The sequence shown here is derived from an EMBL/GenBank/DDBJ whole genome shotgun (WGS) entry which is preliminary data.</text>
</comment>
<gene>
    <name evidence="1" type="ORF">CHH61_03410</name>
</gene>
<accession>A0A268S4L2</accession>
<name>A0A268S4L2_SHOCL</name>
<dbReference type="Proteomes" id="UP000216133">
    <property type="component" value="Unassembled WGS sequence"/>
</dbReference>